<proteinExistence type="evidence at transcript level"/>
<dbReference type="EMBL" id="KR935721">
    <property type="protein sequence ID" value="ALM26213.1"/>
    <property type="molecule type" value="mRNA"/>
</dbReference>
<keyword evidence="1" id="KW-0472">Membrane</keyword>
<keyword evidence="1" id="KW-1133">Transmembrane helix</keyword>
<name>A0A0S1TS55_ATHDI</name>
<gene>
    <name evidence="2" type="primary">OR24</name>
</gene>
<keyword evidence="2" id="KW-0675">Receptor</keyword>
<evidence type="ECO:0000256" key="1">
    <source>
        <dbReference type="SAM" id="Phobius"/>
    </source>
</evidence>
<keyword evidence="1" id="KW-0812">Transmembrane</keyword>
<feature type="transmembrane region" description="Helical" evidence="1">
    <location>
        <begin position="142"/>
        <end position="165"/>
    </location>
</feature>
<feature type="transmembrane region" description="Helical" evidence="1">
    <location>
        <begin position="206"/>
        <end position="227"/>
    </location>
</feature>
<accession>A0A0S1TS55</accession>
<evidence type="ECO:0000313" key="2">
    <source>
        <dbReference type="EMBL" id="ALM26213.1"/>
    </source>
</evidence>
<organism evidence="2">
    <name type="scientific">Athetis dissimilis</name>
    <name type="common">Moth</name>
    <name type="synonym">Proxenus dissimilis</name>
    <dbReference type="NCBI Taxonomy" id="1737331"/>
    <lineage>
        <taxon>Eukaryota</taxon>
        <taxon>Metazoa</taxon>
        <taxon>Ecdysozoa</taxon>
        <taxon>Arthropoda</taxon>
        <taxon>Hexapoda</taxon>
        <taxon>Insecta</taxon>
        <taxon>Pterygota</taxon>
        <taxon>Neoptera</taxon>
        <taxon>Endopterygota</taxon>
        <taxon>Lepidoptera</taxon>
        <taxon>Glossata</taxon>
        <taxon>Ditrysia</taxon>
        <taxon>Noctuoidea</taxon>
        <taxon>Noctuidae</taxon>
        <taxon>Noctuinae</taxon>
        <taxon>Athetis</taxon>
    </lineage>
</organism>
<dbReference type="AlphaFoldDB" id="A0A0S1TS55"/>
<sequence length="321" mass="37818">MSLVRIIRNFLLKEYFDFDSPDIDMYNFHPQLRMFLAVLGVSFNDKGTWIRFIWPSFCIVLSTVAMVLEALTIWHGVSVKDYSIATECFCYWVILSAIPTVNGGISTNTAKIRDLVKKMNEEFIFVCSLGPKHRKPFLEVQLIIWQLCYAWFTFVCFVSGLYMVLPVAGLTYQSLFATIDENTVRPLQFPVWLPHDDVYRSPNYELLLALELIMVFMFVQSFCGYVYTLFHILLHYYAIMNMIIIDFSVIFEGLDESVALLPVHDKRRRETQHILNARIRRIVTWHRSVFKYVDIIIIYTRKHLKELSSVYLVEIFERHIV</sequence>
<reference evidence="2" key="1">
    <citation type="journal article" date="2016" name="PLoS ONE">
        <title>Identification of Putative Chemosensory Receptor Genes from the Athetis dissimilis Antennal Transcriptome.</title>
        <authorList>
            <person name="Dong J."/>
            <person name="Song Y."/>
            <person name="Li W."/>
            <person name="Shi J."/>
            <person name="Wang Z."/>
        </authorList>
    </citation>
    <scope>NUCLEOTIDE SEQUENCE</scope>
    <source>
        <tissue evidence="2">Antenna</tissue>
    </source>
</reference>
<feature type="transmembrane region" description="Helical" evidence="1">
    <location>
        <begin position="52"/>
        <end position="74"/>
    </location>
</feature>
<protein>
    <submittedName>
        <fullName evidence="2">Odorant receptor 24</fullName>
    </submittedName>
</protein>